<gene>
    <name evidence="2" type="ORF">CVS30_05925</name>
</gene>
<dbReference type="AlphaFoldDB" id="A0A2V5IVN0"/>
<evidence type="ECO:0000256" key="1">
    <source>
        <dbReference type="SAM" id="MobiDB-lite"/>
    </source>
</evidence>
<accession>A0A2V5IVN0</accession>
<proteinExistence type="predicted"/>
<reference evidence="2 3" key="1">
    <citation type="submission" date="2018-05" db="EMBL/GenBank/DDBJ databases">
        <title>Genetic diversity of glacier-inhabiting Cryobacterium bacteria in China and description of Cryobacterium mengkeensis sp. nov. and Arthrobacter glacialis sp. nov.</title>
        <authorList>
            <person name="Liu Q."/>
            <person name="Xin Y.-H."/>
        </authorList>
    </citation>
    <scope>NUCLEOTIDE SEQUENCE [LARGE SCALE GENOMIC DNA]</scope>
    <source>
        <strain evidence="2 3">B7</strain>
    </source>
</reference>
<organism evidence="2 3">
    <name type="scientific">Arthrobacter psychrolactophilus</name>
    <dbReference type="NCBI Taxonomy" id="92442"/>
    <lineage>
        <taxon>Bacteria</taxon>
        <taxon>Bacillati</taxon>
        <taxon>Actinomycetota</taxon>
        <taxon>Actinomycetes</taxon>
        <taxon>Micrococcales</taxon>
        <taxon>Micrococcaceae</taxon>
        <taxon>Arthrobacter</taxon>
    </lineage>
</organism>
<keyword evidence="3" id="KW-1185">Reference proteome</keyword>
<feature type="region of interest" description="Disordered" evidence="1">
    <location>
        <begin position="1"/>
        <end position="22"/>
    </location>
</feature>
<protein>
    <submittedName>
        <fullName evidence="2">Uncharacterized protein</fullName>
    </submittedName>
</protein>
<name>A0A2V5IVN0_9MICC</name>
<dbReference type="EMBL" id="QJVC01000003">
    <property type="protein sequence ID" value="PYI39482.1"/>
    <property type="molecule type" value="Genomic_DNA"/>
</dbReference>
<evidence type="ECO:0000313" key="2">
    <source>
        <dbReference type="EMBL" id="PYI39482.1"/>
    </source>
</evidence>
<dbReference type="Proteomes" id="UP000247980">
    <property type="component" value="Unassembled WGS sequence"/>
</dbReference>
<sequence>MGLIPNPFTFTGQRADPAPDATAMGVTCPLPEVKIRGEKLMNLGQIQQFLDTAKTVRFKDSHVPRVENSFSGRMTALRVKS</sequence>
<comment type="caution">
    <text evidence="2">The sequence shown here is derived from an EMBL/GenBank/DDBJ whole genome shotgun (WGS) entry which is preliminary data.</text>
</comment>
<evidence type="ECO:0000313" key="3">
    <source>
        <dbReference type="Proteomes" id="UP000247980"/>
    </source>
</evidence>
<dbReference type="RefSeq" id="WP_110484386.1">
    <property type="nucleotide sequence ID" value="NZ_QJVC01000003.1"/>
</dbReference>